<sequence>MSAFEFVFTLFGLLLGFSLVEVLGGLARVVERRIRPGSALRIGWLTPLLGLFVLLDLISFWGSAWAAREVLTVSSATLIGSLFFAGAYYLAAHLVFPGDLDGIDDLDAHFDRIKLPVMVPLFVLLLLQLAYWAWVPQLARLYSVPGVGWQIGFFVALFAAAILVRGRLWNALLLAALSLRYLIVAFL</sequence>
<dbReference type="EMBL" id="JBHTJG010000004">
    <property type="protein sequence ID" value="MFD0946732.1"/>
    <property type="molecule type" value="Genomic_DNA"/>
</dbReference>
<feature type="transmembrane region" description="Helical" evidence="1">
    <location>
        <begin position="42"/>
        <end position="64"/>
    </location>
</feature>
<evidence type="ECO:0000313" key="2">
    <source>
        <dbReference type="EMBL" id="MFD0946732.1"/>
    </source>
</evidence>
<name>A0ABW3HB95_9SPHN</name>
<feature type="transmembrane region" description="Helical" evidence="1">
    <location>
        <begin position="169"/>
        <end position="186"/>
    </location>
</feature>
<dbReference type="Proteomes" id="UP001596977">
    <property type="component" value="Unassembled WGS sequence"/>
</dbReference>
<evidence type="ECO:0000256" key="1">
    <source>
        <dbReference type="SAM" id="Phobius"/>
    </source>
</evidence>
<evidence type="ECO:0000313" key="3">
    <source>
        <dbReference type="Proteomes" id="UP001596977"/>
    </source>
</evidence>
<organism evidence="2 3">
    <name type="scientific">Sphingomonas canadensis</name>
    <dbReference type="NCBI Taxonomy" id="1219257"/>
    <lineage>
        <taxon>Bacteria</taxon>
        <taxon>Pseudomonadati</taxon>
        <taxon>Pseudomonadota</taxon>
        <taxon>Alphaproteobacteria</taxon>
        <taxon>Sphingomonadales</taxon>
        <taxon>Sphingomonadaceae</taxon>
        <taxon>Sphingomonas</taxon>
    </lineage>
</organism>
<feature type="transmembrane region" description="Helical" evidence="1">
    <location>
        <begin position="117"/>
        <end position="135"/>
    </location>
</feature>
<keyword evidence="1" id="KW-0812">Transmembrane</keyword>
<feature type="transmembrane region" description="Helical" evidence="1">
    <location>
        <begin position="76"/>
        <end position="96"/>
    </location>
</feature>
<keyword evidence="1" id="KW-1133">Transmembrane helix</keyword>
<keyword evidence="1" id="KW-0472">Membrane</keyword>
<protein>
    <submittedName>
        <fullName evidence="2">Uncharacterized protein</fullName>
    </submittedName>
</protein>
<feature type="transmembrane region" description="Helical" evidence="1">
    <location>
        <begin position="147"/>
        <end position="164"/>
    </location>
</feature>
<dbReference type="RefSeq" id="WP_264944181.1">
    <property type="nucleotide sequence ID" value="NZ_JAPDRA010000004.1"/>
</dbReference>
<comment type="caution">
    <text evidence="2">The sequence shown here is derived from an EMBL/GenBank/DDBJ whole genome shotgun (WGS) entry which is preliminary data.</text>
</comment>
<accession>A0ABW3HB95</accession>
<proteinExistence type="predicted"/>
<feature type="transmembrane region" description="Helical" evidence="1">
    <location>
        <begin position="6"/>
        <end position="30"/>
    </location>
</feature>
<keyword evidence="3" id="KW-1185">Reference proteome</keyword>
<reference evidence="3" key="1">
    <citation type="journal article" date="2019" name="Int. J. Syst. Evol. Microbiol.">
        <title>The Global Catalogue of Microorganisms (GCM) 10K type strain sequencing project: providing services to taxonomists for standard genome sequencing and annotation.</title>
        <authorList>
            <consortium name="The Broad Institute Genomics Platform"/>
            <consortium name="The Broad Institute Genome Sequencing Center for Infectious Disease"/>
            <person name="Wu L."/>
            <person name="Ma J."/>
        </authorList>
    </citation>
    <scope>NUCLEOTIDE SEQUENCE [LARGE SCALE GENOMIC DNA]</scope>
    <source>
        <strain evidence="3">CCUG 62982</strain>
    </source>
</reference>
<gene>
    <name evidence="2" type="ORF">ACFQ1E_10320</name>
</gene>